<dbReference type="InterPro" id="IPR036388">
    <property type="entry name" value="WH-like_DNA-bd_sf"/>
</dbReference>
<dbReference type="SUPFAM" id="SSF46785">
    <property type="entry name" value="Winged helix' DNA-binding domain"/>
    <property type="match status" value="1"/>
</dbReference>
<gene>
    <name evidence="2" type="ORF">ENG14_05260</name>
</gene>
<evidence type="ECO:0000313" key="2">
    <source>
        <dbReference type="EMBL" id="HDL90293.1"/>
    </source>
</evidence>
<dbReference type="InterPro" id="IPR051815">
    <property type="entry name" value="Molybdate_resp_trans_reg"/>
</dbReference>
<proteinExistence type="predicted"/>
<dbReference type="AlphaFoldDB" id="A0A7C0WTJ2"/>
<dbReference type="Proteomes" id="UP000886355">
    <property type="component" value="Unassembled WGS sequence"/>
</dbReference>
<evidence type="ECO:0000259" key="1">
    <source>
        <dbReference type="Pfam" id="PF00126"/>
    </source>
</evidence>
<dbReference type="InterPro" id="IPR036390">
    <property type="entry name" value="WH_DNA-bd_sf"/>
</dbReference>
<dbReference type="PANTHER" id="PTHR30432">
    <property type="entry name" value="TRANSCRIPTIONAL REGULATOR MODE"/>
    <property type="match status" value="1"/>
</dbReference>
<dbReference type="GO" id="GO:0003700">
    <property type="term" value="F:DNA-binding transcription factor activity"/>
    <property type="evidence" value="ECO:0007669"/>
    <property type="project" value="InterPro"/>
</dbReference>
<dbReference type="Pfam" id="PF00126">
    <property type="entry name" value="HTH_1"/>
    <property type="match status" value="1"/>
</dbReference>
<dbReference type="InterPro" id="IPR000847">
    <property type="entry name" value="LysR_HTH_N"/>
</dbReference>
<sequence>MDKKRQVTMRLHLWLEIENGMVFGLGRAQLLAGVERYGSLRKAAQELGMSYRAAWGKIKKTEELVGDKLLVKTSSRRGGYSLTELGRQLMNNYFTWFKEVEEIALNRAKELFPWPIELVKEVGEKK</sequence>
<organism evidence="2">
    <name type="scientific">Thermodesulforhabdus norvegica</name>
    <dbReference type="NCBI Taxonomy" id="39841"/>
    <lineage>
        <taxon>Bacteria</taxon>
        <taxon>Pseudomonadati</taxon>
        <taxon>Thermodesulfobacteriota</taxon>
        <taxon>Syntrophobacteria</taxon>
        <taxon>Syntrophobacterales</taxon>
        <taxon>Thermodesulforhabdaceae</taxon>
        <taxon>Thermodesulforhabdus</taxon>
    </lineage>
</organism>
<comment type="caution">
    <text evidence="2">The sequence shown here is derived from an EMBL/GenBank/DDBJ whole genome shotgun (WGS) entry which is preliminary data.</text>
</comment>
<name>A0A7C0WTJ2_9BACT</name>
<accession>A0A7C0WTJ2</accession>
<protein>
    <submittedName>
        <fullName evidence="2">LysR family transcriptional regulator</fullName>
    </submittedName>
</protein>
<dbReference type="EMBL" id="DQZW01000248">
    <property type="protein sequence ID" value="HDL90293.1"/>
    <property type="molecule type" value="Genomic_DNA"/>
</dbReference>
<feature type="domain" description="HTH lysR-type" evidence="1">
    <location>
        <begin position="29"/>
        <end position="87"/>
    </location>
</feature>
<dbReference type="Gene3D" id="1.10.10.10">
    <property type="entry name" value="Winged helix-like DNA-binding domain superfamily/Winged helix DNA-binding domain"/>
    <property type="match status" value="1"/>
</dbReference>
<reference evidence="2" key="1">
    <citation type="journal article" date="2020" name="mSystems">
        <title>Genome- and Community-Level Interaction Insights into Carbon Utilization and Element Cycling Functions of Hydrothermarchaeota in Hydrothermal Sediment.</title>
        <authorList>
            <person name="Zhou Z."/>
            <person name="Liu Y."/>
            <person name="Xu W."/>
            <person name="Pan J."/>
            <person name="Luo Z.H."/>
            <person name="Li M."/>
        </authorList>
    </citation>
    <scope>NUCLEOTIDE SEQUENCE [LARGE SCALE GENOMIC DNA]</scope>
    <source>
        <strain evidence="2">HyVt-19</strain>
    </source>
</reference>
<dbReference type="PANTHER" id="PTHR30432:SF1">
    <property type="entry name" value="DNA-BINDING TRANSCRIPTIONAL DUAL REGULATOR MODE"/>
    <property type="match status" value="1"/>
</dbReference>